<dbReference type="NCBIfam" id="TIGR02532">
    <property type="entry name" value="IV_pilin_GFxxxE"/>
    <property type="match status" value="1"/>
</dbReference>
<comment type="caution">
    <text evidence="2">The sequence shown here is derived from an EMBL/GenBank/DDBJ whole genome shotgun (WGS) entry which is preliminary data.</text>
</comment>
<reference evidence="3" key="1">
    <citation type="journal article" date="2019" name="Int. J. Syst. Evol. Microbiol.">
        <title>The Global Catalogue of Microorganisms (GCM) 10K type strain sequencing project: providing services to taxonomists for standard genome sequencing and annotation.</title>
        <authorList>
            <consortium name="The Broad Institute Genomics Platform"/>
            <consortium name="The Broad Institute Genome Sequencing Center for Infectious Disease"/>
            <person name="Wu L."/>
            <person name="Ma J."/>
        </authorList>
    </citation>
    <scope>NUCLEOTIDE SEQUENCE [LARGE SCALE GENOMIC DNA]</scope>
    <source>
        <strain evidence="3">KCTC 42953</strain>
    </source>
</reference>
<dbReference type="EMBL" id="JBHRTS010000002">
    <property type="protein sequence ID" value="MFC3193551.1"/>
    <property type="molecule type" value="Genomic_DNA"/>
</dbReference>
<evidence type="ECO:0000256" key="1">
    <source>
        <dbReference type="SAM" id="Phobius"/>
    </source>
</evidence>
<keyword evidence="1" id="KW-0812">Transmembrane</keyword>
<dbReference type="RefSeq" id="WP_157892704.1">
    <property type="nucleotide sequence ID" value="NZ_JBHRTS010000002.1"/>
</dbReference>
<name>A0ABV7JBT0_9GAMM</name>
<keyword evidence="3" id="KW-1185">Reference proteome</keyword>
<dbReference type="InterPro" id="IPR012902">
    <property type="entry name" value="N_methyl_site"/>
</dbReference>
<dbReference type="Pfam" id="PF07963">
    <property type="entry name" value="N_methyl"/>
    <property type="match status" value="1"/>
</dbReference>
<keyword evidence="1" id="KW-1133">Transmembrane helix</keyword>
<evidence type="ECO:0000313" key="3">
    <source>
        <dbReference type="Proteomes" id="UP001595533"/>
    </source>
</evidence>
<gene>
    <name evidence="2" type="ORF">ACFODZ_04755</name>
</gene>
<dbReference type="PROSITE" id="PS00409">
    <property type="entry name" value="PROKAR_NTER_METHYL"/>
    <property type="match status" value="1"/>
</dbReference>
<accession>A0ABV7JBT0</accession>
<protein>
    <submittedName>
        <fullName evidence="2">Prepilin-type N-terminal cleavage/methylation domain-containing protein</fullName>
    </submittedName>
</protein>
<dbReference type="Proteomes" id="UP001595533">
    <property type="component" value="Unassembled WGS sequence"/>
</dbReference>
<keyword evidence="1" id="KW-0472">Membrane</keyword>
<sequence length="446" mass="48876">MKMKTRGFSLIELMVAMVIGVIVLLGLVSLFNNSSVLNRAQTGLSLLQENGRYAISRLKEDIELAGKKHCSTMTLPVEVITNWNQGYEMNTWSIDRSVDFDNGLPAFNQILLDDSDNDQLPDSVNYSTLFPNQSTYPLDPSYFIRGHECNNGACLPDFTELGADFSTDFRSTGTDDNSRADNTDVLTVRYLTGGHRVTGLNIDPDPNISDSVTVAPEEVMDYTEGDALIGDCVNTYVSTANWAANAVTFTGNTNLPYMSAKSDTRVYNMDEDFKTVSYFVGIDNDRNDSSRKISSLYRSENGLVQQLVEGVERFDVFYLAQLQTGHVARLTADEVSSLAGGGDGDGDGRIDGTQGCIIQPVSKNLPSGIKLANGPGCLWRSIYAIEVHLLLNTVNDSSVEEDDRFIYAPDGLSPQSPQGGLASGLEGERMYRRAFTALVPIRSYTL</sequence>
<proteinExistence type="predicted"/>
<organism evidence="2 3">
    <name type="scientific">Marinicella sediminis</name>
    <dbReference type="NCBI Taxonomy" id="1792834"/>
    <lineage>
        <taxon>Bacteria</taxon>
        <taxon>Pseudomonadati</taxon>
        <taxon>Pseudomonadota</taxon>
        <taxon>Gammaproteobacteria</taxon>
        <taxon>Lysobacterales</taxon>
        <taxon>Marinicellaceae</taxon>
        <taxon>Marinicella</taxon>
    </lineage>
</organism>
<feature type="transmembrane region" description="Helical" evidence="1">
    <location>
        <begin position="7"/>
        <end position="31"/>
    </location>
</feature>
<evidence type="ECO:0000313" key="2">
    <source>
        <dbReference type="EMBL" id="MFC3193551.1"/>
    </source>
</evidence>